<sequence length="257" mass="28858">MDISKKINEALAEQLEETRIPEEIDQRVKESFIQFHKKKEKNKMKKKFIILSLAAVILVPTGMYAMNTSYFSNDVDLNGLVDKGVKRAVSQQLSIPIDQKITDKGITVHLKELYVENKKILIHYNIEQQDGTPVPYEFDTTGLNVITDGKRDGKQVENPTYQESGLEGFSVLSFFGTEKTDNLPFYLTDGTGREIKTGIADKDKPEGIIAFVTDGSILPKSINLNVNINRIGKTKGSWKTQFPIDQSKAEQATEAAR</sequence>
<dbReference type="RefSeq" id="WP_163942772.1">
    <property type="nucleotide sequence ID" value="NZ_JAAIKC010000001.1"/>
</dbReference>
<protein>
    <submittedName>
        <fullName evidence="3">DUF4179 domain-containing protein</fullName>
    </submittedName>
</protein>
<feature type="transmembrane region" description="Helical" evidence="1">
    <location>
        <begin position="48"/>
        <end position="66"/>
    </location>
</feature>
<dbReference type="Gene3D" id="2.60.40.1630">
    <property type="entry name" value="bacillus anthracis domain"/>
    <property type="match status" value="1"/>
</dbReference>
<accession>A0A6G3ZTW5</accession>
<feature type="domain" description="DUF4179" evidence="2">
    <location>
        <begin position="42"/>
        <end position="127"/>
    </location>
</feature>
<dbReference type="Pfam" id="PF13786">
    <property type="entry name" value="DUF4179"/>
    <property type="match status" value="1"/>
</dbReference>
<comment type="caution">
    <text evidence="3">The sequence shown here is derived from an EMBL/GenBank/DDBJ whole genome shotgun (WGS) entry which is preliminary data.</text>
</comment>
<dbReference type="InterPro" id="IPR025436">
    <property type="entry name" value="DUF4179"/>
</dbReference>
<organism evidence="3">
    <name type="scientific">Paenibacillus sp. SYP-B3998</name>
    <dbReference type="NCBI Taxonomy" id="2678564"/>
    <lineage>
        <taxon>Bacteria</taxon>
        <taxon>Bacillati</taxon>
        <taxon>Bacillota</taxon>
        <taxon>Bacilli</taxon>
        <taxon>Bacillales</taxon>
        <taxon>Paenibacillaceae</taxon>
        <taxon>Paenibacillus</taxon>
    </lineage>
</organism>
<evidence type="ECO:0000313" key="3">
    <source>
        <dbReference type="EMBL" id="NEW05656.1"/>
    </source>
</evidence>
<keyword evidence="1" id="KW-0812">Transmembrane</keyword>
<proteinExistence type="predicted"/>
<dbReference type="AlphaFoldDB" id="A0A6G3ZTW5"/>
<name>A0A6G3ZTW5_9BACL</name>
<evidence type="ECO:0000259" key="2">
    <source>
        <dbReference type="Pfam" id="PF13786"/>
    </source>
</evidence>
<gene>
    <name evidence="3" type="ORF">GK047_06430</name>
</gene>
<dbReference type="EMBL" id="JAAIKC010000001">
    <property type="protein sequence ID" value="NEW05656.1"/>
    <property type="molecule type" value="Genomic_DNA"/>
</dbReference>
<evidence type="ECO:0000256" key="1">
    <source>
        <dbReference type="SAM" id="Phobius"/>
    </source>
</evidence>
<keyword evidence="1" id="KW-0472">Membrane</keyword>
<reference evidence="3" key="1">
    <citation type="submission" date="2020-02" db="EMBL/GenBank/DDBJ databases">
        <authorList>
            <person name="Shen X.-R."/>
            <person name="Zhang Y.-X."/>
        </authorList>
    </citation>
    <scope>NUCLEOTIDE SEQUENCE</scope>
    <source>
        <strain evidence="3">SYP-B3998</strain>
    </source>
</reference>
<keyword evidence="1" id="KW-1133">Transmembrane helix</keyword>